<keyword evidence="2" id="KW-0458">Lysosome</keyword>
<organism evidence="4 5">
    <name type="scientific">Frankliniella occidentalis</name>
    <name type="common">Western flower thrips</name>
    <name type="synonym">Euthrips occidentalis</name>
    <dbReference type="NCBI Taxonomy" id="133901"/>
    <lineage>
        <taxon>Eukaryota</taxon>
        <taxon>Metazoa</taxon>
        <taxon>Ecdysozoa</taxon>
        <taxon>Arthropoda</taxon>
        <taxon>Hexapoda</taxon>
        <taxon>Insecta</taxon>
        <taxon>Pterygota</taxon>
        <taxon>Neoptera</taxon>
        <taxon>Paraneoptera</taxon>
        <taxon>Thysanoptera</taxon>
        <taxon>Terebrantia</taxon>
        <taxon>Thripoidea</taxon>
        <taxon>Thripidae</taxon>
        <taxon>Frankliniella</taxon>
    </lineage>
</organism>
<dbReference type="GO" id="GO:0034198">
    <property type="term" value="P:cellular response to amino acid starvation"/>
    <property type="evidence" value="ECO:0007669"/>
    <property type="project" value="UniProtKB-UniRule"/>
</dbReference>
<gene>
    <name evidence="5" type="primary">LOC113203081</name>
</gene>
<evidence type="ECO:0000313" key="4">
    <source>
        <dbReference type="Proteomes" id="UP000504606"/>
    </source>
</evidence>
<dbReference type="GO" id="GO:0005764">
    <property type="term" value="C:lysosome"/>
    <property type="evidence" value="ECO:0007669"/>
    <property type="project" value="UniProtKB-SubCell"/>
</dbReference>
<name>A0A6J1RX41_FRAOC</name>
<evidence type="ECO:0000256" key="2">
    <source>
        <dbReference type="RuleBase" id="RU368069"/>
    </source>
</evidence>
<dbReference type="InterPro" id="IPR005365">
    <property type="entry name" value="Npr3"/>
</dbReference>
<evidence type="ECO:0000313" key="5">
    <source>
        <dbReference type="RefSeq" id="XP_026273357.1"/>
    </source>
</evidence>
<dbReference type="AlphaFoldDB" id="A0A6J1RX41"/>
<dbReference type="RefSeq" id="XP_026273357.1">
    <property type="nucleotide sequence ID" value="XM_026417572.2"/>
</dbReference>
<sequence length="629" mass="70208">MTSRMEANPISVILCESDSKGDRLLFRFPYATDSRHHGENCQQIRRRNPYAVTVAEDLLQSQPSQISNIQHGRLTGFTDEVLSTLFAVKPELCERKFELKVNDVRFVGHPIQLPAASTGRSSLGGSGSKLETSSHTTLINMVFALHATASHSIVKCYYDLSKRLGVALRHEEKRCGYVTQEAKIMVTAHDEFSARQGECNIDGAESAFDLILHRSTLAKQLKGVFQDLIHTGLIRLRINNWLQVSFCLPQKVHQIHFHRKNFIIEPEAIDRCLQSLRPYHGLLLLVEPSELIETLPPDASPALLRLVQVHTPLKSLQTLSADADLTLAQVFQLTGHLVYWAKATVIYPLCESNVYVIAPDAPTDLSSPFVERFSEQFPGMCLLQTMSEFSLPSSIGQKISPLLGSQAQAQLIRTVVWMLRHRLLLQLHTYVYFMASSRGLSWPHQEGSLVTGRGEGSFQSTPEEQLSLGLAGTWSGGHARSDSDASSISDDIVNLRAEKQLQLLQHRDHMSQNQSGFPNGLSMSPNMDDGSADGDKGHGLIPEELLADFSEAERVAILKIPAATNSDDLALLAKLYRSNYLRGLHHLEEIMYLENLRRSQLLQLLDKFRDVLVTCETEDPAIGIFYSHS</sequence>
<dbReference type="PANTHER" id="PTHR13153:SF5">
    <property type="entry name" value="GATOR COMPLEX PROTEIN NPRL3"/>
    <property type="match status" value="1"/>
</dbReference>
<dbReference type="GO" id="GO:1990130">
    <property type="term" value="C:GATOR1 complex"/>
    <property type="evidence" value="ECO:0007669"/>
    <property type="project" value="UniProtKB-UniRule"/>
</dbReference>
<dbReference type="KEGG" id="foc:113203081"/>
<dbReference type="Proteomes" id="UP000504606">
    <property type="component" value="Unplaced"/>
</dbReference>
<accession>A0A6J1RX41</accession>
<dbReference type="GO" id="GO:0010508">
    <property type="term" value="P:positive regulation of autophagy"/>
    <property type="evidence" value="ECO:0007669"/>
    <property type="project" value="TreeGrafter"/>
</dbReference>
<dbReference type="GO" id="GO:1904262">
    <property type="term" value="P:negative regulation of TORC1 signaling"/>
    <property type="evidence" value="ECO:0007669"/>
    <property type="project" value="TreeGrafter"/>
</dbReference>
<comment type="subcellular location">
    <subcellularLocation>
        <location evidence="2">Lysosome</location>
    </subcellularLocation>
</comment>
<protein>
    <recommendedName>
        <fullName evidence="2">GATOR complex protein NPRL3</fullName>
    </recommendedName>
    <alternativeName>
        <fullName evidence="2">Nitrogen permease regulator 3-like protein</fullName>
    </alternativeName>
</protein>
<dbReference type="GeneID" id="113203081"/>
<reference evidence="5" key="1">
    <citation type="submission" date="2025-08" db="UniProtKB">
        <authorList>
            <consortium name="RefSeq"/>
        </authorList>
    </citation>
    <scope>IDENTIFICATION</scope>
    <source>
        <tissue evidence="5">Whole organism</tissue>
    </source>
</reference>
<dbReference type="CTD" id="8131"/>
<dbReference type="Pfam" id="PF24064">
    <property type="entry name" value="HTH_NPRL3"/>
    <property type="match status" value="1"/>
</dbReference>
<evidence type="ECO:0000256" key="1">
    <source>
        <dbReference type="ARBA" id="ARBA00010546"/>
    </source>
</evidence>
<dbReference type="GO" id="GO:0038202">
    <property type="term" value="P:TORC1 signaling"/>
    <property type="evidence" value="ECO:0007669"/>
    <property type="project" value="TreeGrafter"/>
</dbReference>
<dbReference type="PANTHER" id="PTHR13153">
    <property type="entry name" value="CGTHBA PROTEIN -14 GENE PROTEIN"/>
    <property type="match status" value="1"/>
</dbReference>
<dbReference type="Pfam" id="PF03666">
    <property type="entry name" value="NPR3"/>
    <property type="match status" value="2"/>
</dbReference>
<dbReference type="OrthoDB" id="18648at2759"/>
<keyword evidence="4" id="KW-1185">Reference proteome</keyword>
<proteinExistence type="inferred from homology"/>
<keyword evidence="2" id="KW-0732">Signal</keyword>
<feature type="domain" description="GATOR1 complex protein NPRL3 C-terminal HTH" evidence="3">
    <location>
        <begin position="551"/>
        <end position="613"/>
    </location>
</feature>
<comment type="similarity">
    <text evidence="1 2">Belongs to the NPR3 family.</text>
</comment>
<comment type="function">
    <text evidence="2">As a component of the GATOR1 complex functions as an inhibitor of the amino acid-sensing branch of the TORC1 pathway.</text>
</comment>
<evidence type="ECO:0000259" key="3">
    <source>
        <dbReference type="Pfam" id="PF24064"/>
    </source>
</evidence>
<dbReference type="InterPro" id="IPR056603">
    <property type="entry name" value="HTH_NPRL3"/>
</dbReference>